<evidence type="ECO:0000256" key="1">
    <source>
        <dbReference type="SAM" id="SignalP"/>
    </source>
</evidence>
<sequence length="1617" mass="188240">MQKIKKFSLALAPLTTIPFVALSCSNEGQKPAPTPNNNVNITKVNNFLNSVNNSYVEILKSNVKNYQSNDFNETKADLLIEFVTEYLAILNTKIQSLYSTIDFKPTNFEIIKTKIDEYDKFINTLNNNFDKLTPEFLAQIRKTKKEISDYNSEILAKNKELDDFILAAQKIKLNNSKVRSLLQNNISKLFNLKTTINNPLELVQNVDKNLSKLQDVSDFVAENQKNQELQTKINQAKEYVNNNLSIDKVTSFNIDFENYFSAITSFILQNNLTSEYVKNKKDELSALIENSDISTTTKEELKNNIKQIYSLTGIYELQEKLNYLETSVIVDAKQKLINKVNQANLSNQNKKDLTDLINTFGQNALNSFETEFDKFLEIWTNLNNKLNAIENYLNNDYQKSQKKVLDYYKEKAKYLKLFDKDDKLEKISLVSMKNNTTLFEEFLKVFETHEKILKNNTQTDSKTLLDYFKEETGGKLKFEFSELAAKYDLEKYSYSASYNFENTKLFFDVHDNEYVDYQITNLELDKTNWNNLLVEVTVTLKSKPEISYKYNFNKEYKKDVTAFINAINISDLDANFNVDYEALKELKSQDFLSYDKDKKLEYFRARSKYISKFFRYEFSNDFEFKDNKLYVTLKVLFNNQVIKEAKIATNKEVEFWNNEGNYQEYVDKLHESKILKIINGSSSDFFNSLKINHKSKNSHEVYLASDAIKAFNESYIMPKYGKYELFIKEVRDINDWDGSAKLVLWYKKDGTEVEKPASTNNKTVSISNFKLLNFFDLKPKGEVFTADDFKNSTAPTQNIINIINSVNESNFTLRLTSSTNPAPDFRMLNVQDMIDQKAFVNMEYLMVFGNGSDNKGENHDNKAYVPLDNKYYDKNISVNSTDIKPLTDDFFAVYYDVKRTGKRGMTFKLGWINKKNQSIRYTNGKEYTLINLVNDYQQHHYPEIMVNNIKLSDLEINYEILKTKTADQWATDLESLNNVIKLKADSQNQINYLNYSLPVSSFKISAIRRISGDHAFVSFKIQGRNEQWINGNIWYKIQGFAPSKTNNIYQSFTWTNNNLKTIQDSSTSITRERVIEPMWDDLLWDLNQRTNIASWTFKRKYLEQTLLKPNARNREIKFKLLANVLINDKDKNNRLRDLSNGININVDLDNLIASKSKKFVYTTTVSEQESFKYVVSLTWNENTGIEFKIFMEDNSYKIIIDEPEVQNHFKTDFEKERAFIILPAAASITVKYTNDEEKEDFNVNQNRFDYNNMDYNQFNQPITIFSDAKYLANRDVYQPNQNVPYELHNGYKLDAEFMRLEEWRDWNVVDNAYLRAFQYSASTSGTGGFLAKTNDNPNDATFYYLTNMHVETQAARTFDDVIGENFLKDYVAKYYFLAYQLINTTLERNKQYTSTHYVAGNIPIKALWLAHSQESKDGKKTREPHDMILLSIDLNKELKNARNSGKMDIVSKIERIMKMPNISMDVPSKFRIVSVPMIWEAATLGFPHTKLSGSITRRPKNIQDNSYQTGWRDYYSHIYGGPGSSGSPVYVEKDGKLSYFGLMTAASSHTFGIGKNEYSIFYSYDLREYNLLGINPDNEHPLSLQNYKSAASQIFKAHLNSPDVYDMPWYLKQVKED</sequence>
<accession>A0A449ADX0</accession>
<feature type="signal peptide" evidence="1">
    <location>
        <begin position="1"/>
        <end position="23"/>
    </location>
</feature>
<reference evidence="2 3" key="1">
    <citation type="submission" date="2019-01" db="EMBL/GenBank/DDBJ databases">
        <authorList>
            <consortium name="Pathogen Informatics"/>
        </authorList>
    </citation>
    <scope>NUCLEOTIDE SEQUENCE [LARGE SCALE GENOMIC DNA]</scope>
    <source>
        <strain evidence="2 3">NCTC10118</strain>
    </source>
</reference>
<dbReference type="EMBL" id="LR214972">
    <property type="protein sequence ID" value="VEU63182.1"/>
    <property type="molecule type" value="Genomic_DNA"/>
</dbReference>
<feature type="chain" id="PRO_5019588372" description="DUF31 domain-containing protein" evidence="1">
    <location>
        <begin position="24"/>
        <end position="1617"/>
    </location>
</feature>
<gene>
    <name evidence="2" type="ORF">NCTC10118_00337</name>
</gene>
<evidence type="ECO:0008006" key="4">
    <source>
        <dbReference type="Google" id="ProtNLM"/>
    </source>
</evidence>
<protein>
    <recommendedName>
        <fullName evidence="4">DUF31 domain-containing protein</fullName>
    </recommendedName>
</protein>
<name>A0A449ADX0_9BACT</name>
<keyword evidence="3" id="KW-1185">Reference proteome</keyword>
<dbReference type="Proteomes" id="UP000289952">
    <property type="component" value="Chromosome"/>
</dbReference>
<dbReference type="PROSITE" id="PS51257">
    <property type="entry name" value="PROKAR_LIPOPROTEIN"/>
    <property type="match status" value="1"/>
</dbReference>
<proteinExistence type="predicted"/>
<dbReference type="NCBIfam" id="NF045847">
    <property type="entry name" value="MGA1079_SerProt"/>
    <property type="match status" value="1"/>
</dbReference>
<keyword evidence="1" id="KW-0732">Signal</keyword>
<dbReference type="OrthoDB" id="393155at2"/>
<evidence type="ECO:0000313" key="3">
    <source>
        <dbReference type="Proteomes" id="UP000289952"/>
    </source>
</evidence>
<evidence type="ECO:0000313" key="2">
    <source>
        <dbReference type="EMBL" id="VEU63182.1"/>
    </source>
</evidence>
<organism evidence="2 3">
    <name type="scientific">Mycoplasmopsis bovirhinis</name>
    <dbReference type="NCBI Taxonomy" id="29553"/>
    <lineage>
        <taxon>Bacteria</taxon>
        <taxon>Bacillati</taxon>
        <taxon>Mycoplasmatota</taxon>
        <taxon>Mycoplasmoidales</taxon>
        <taxon>Metamycoplasmataceae</taxon>
        <taxon>Mycoplasmopsis</taxon>
    </lineage>
</organism>
<dbReference type="RefSeq" id="WP_129621388.1">
    <property type="nucleotide sequence ID" value="NZ_LR214972.1"/>
</dbReference>